<accession>A0AAD1QYZ2</accession>
<dbReference type="PANTHER" id="PTHR24320:SF264">
    <property type="entry name" value="DEHYDROGENASE_REDUCTASE SDR FAMILY MEMBER ON CHROMOSOME X"/>
    <property type="match status" value="1"/>
</dbReference>
<name>A0AAD1QYZ2_PELCU</name>
<sequence>MHRSSLVPSVLPISRQRAEMSPARPSCSNREQPLGVTVRSRPLYVGAGTMWLLKKLLLPLLKVYYIGVKVVLEQLFGRAFAVPVLPMQHGKVAIVTGGAKGIGYCTAMHLSQLGMHVILAGNKETEGIDAAKKIQERTQNNKVEFVYCDLSSMKSIRKFVQNFKTKNLKLHILVNNAGVMLVNEKKTQDGFEEHFGLNYLGHFLLTNLLMTFLKKSGTHDSNARVVTVSSATHYVGELNFEELQSSHCYSSHGAYAQSTLRHIWWDCTLIKPYWENIKREVTTILGEIPELNIEMALLHYTEGSIAQYKRSILRHLLNAAKASIPARWKHTQPPTIAEWLQRVEEIHTAEAQYAELLGRGRPTTMKDTPPPTQDFQAMINSTVTASVEKALLWVLPHPQQMGPQDSNPDRAQTSWEVFQG</sequence>
<proteinExistence type="inferred from homology"/>
<dbReference type="InterPro" id="IPR036291">
    <property type="entry name" value="NAD(P)-bd_dom_sf"/>
</dbReference>
<organism evidence="4 5">
    <name type="scientific">Pelobates cultripes</name>
    <name type="common">Western spadefoot toad</name>
    <dbReference type="NCBI Taxonomy" id="61616"/>
    <lineage>
        <taxon>Eukaryota</taxon>
        <taxon>Metazoa</taxon>
        <taxon>Chordata</taxon>
        <taxon>Craniata</taxon>
        <taxon>Vertebrata</taxon>
        <taxon>Euteleostomi</taxon>
        <taxon>Amphibia</taxon>
        <taxon>Batrachia</taxon>
        <taxon>Anura</taxon>
        <taxon>Pelobatoidea</taxon>
        <taxon>Pelobatidae</taxon>
        <taxon>Pelobates</taxon>
    </lineage>
</organism>
<dbReference type="GO" id="GO:0016491">
    <property type="term" value="F:oxidoreductase activity"/>
    <property type="evidence" value="ECO:0007669"/>
    <property type="project" value="UniProtKB-KW"/>
</dbReference>
<reference evidence="4" key="1">
    <citation type="submission" date="2022-03" db="EMBL/GenBank/DDBJ databases">
        <authorList>
            <person name="Alioto T."/>
            <person name="Alioto T."/>
            <person name="Gomez Garrido J."/>
        </authorList>
    </citation>
    <scope>NUCLEOTIDE SEQUENCE</scope>
</reference>
<dbReference type="Pfam" id="PF00106">
    <property type="entry name" value="adh_short"/>
    <property type="match status" value="1"/>
</dbReference>
<dbReference type="PANTHER" id="PTHR24320">
    <property type="entry name" value="RETINOL DEHYDROGENASE"/>
    <property type="match status" value="1"/>
</dbReference>
<gene>
    <name evidence="4" type="ORF">PECUL_23A018197</name>
</gene>
<evidence type="ECO:0000256" key="1">
    <source>
        <dbReference type="ARBA" id="ARBA00006484"/>
    </source>
</evidence>
<keyword evidence="5" id="KW-1185">Reference proteome</keyword>
<comment type="similarity">
    <text evidence="1">Belongs to the short-chain dehydrogenases/reductases (SDR) family.</text>
</comment>
<dbReference type="SUPFAM" id="SSF51735">
    <property type="entry name" value="NAD(P)-binding Rossmann-fold domains"/>
    <property type="match status" value="1"/>
</dbReference>
<dbReference type="AlphaFoldDB" id="A0AAD1QYZ2"/>
<protein>
    <submittedName>
        <fullName evidence="4">Dehydrogenase reductase SDR family member on chromosome X isoform X1</fullName>
    </submittedName>
</protein>
<dbReference type="InterPro" id="IPR002347">
    <property type="entry name" value="SDR_fam"/>
</dbReference>
<dbReference type="Proteomes" id="UP001295444">
    <property type="component" value="Chromosome 01"/>
</dbReference>
<evidence type="ECO:0000313" key="5">
    <source>
        <dbReference type="Proteomes" id="UP001295444"/>
    </source>
</evidence>
<feature type="region of interest" description="Disordered" evidence="3">
    <location>
        <begin position="398"/>
        <end position="420"/>
    </location>
</feature>
<evidence type="ECO:0000256" key="2">
    <source>
        <dbReference type="ARBA" id="ARBA00023002"/>
    </source>
</evidence>
<keyword evidence="2" id="KW-0560">Oxidoreductase</keyword>
<evidence type="ECO:0000313" key="4">
    <source>
        <dbReference type="EMBL" id="CAH2220507.1"/>
    </source>
</evidence>
<dbReference type="PRINTS" id="PR00081">
    <property type="entry name" value="GDHRDH"/>
</dbReference>
<feature type="compositionally biased region" description="Polar residues" evidence="3">
    <location>
        <begin position="401"/>
        <end position="420"/>
    </location>
</feature>
<evidence type="ECO:0000256" key="3">
    <source>
        <dbReference type="SAM" id="MobiDB-lite"/>
    </source>
</evidence>
<dbReference type="Gene3D" id="3.40.50.720">
    <property type="entry name" value="NAD(P)-binding Rossmann-like Domain"/>
    <property type="match status" value="1"/>
</dbReference>
<dbReference type="EMBL" id="OW240912">
    <property type="protein sequence ID" value="CAH2220507.1"/>
    <property type="molecule type" value="Genomic_DNA"/>
</dbReference>